<sequence length="183" mass="19545">MHNPVFGQLDPLPAIEHPELLAPATFRAVQQYLPEALVAPIDPAVSDTEAMCARYDVPLGISANVVLITGKRSGEVRKVACQVLATHRVDVNHFVKQALDVRKCSFAPMDEAVEASAMAYGGITPVGLPEDWPVWVDGAVADCEWICLGAGVREAKLFMPGADLLTLPTAVRQDGLAHPVPTA</sequence>
<reference evidence="2" key="1">
    <citation type="submission" date="2019-08" db="EMBL/GenBank/DDBJ databases">
        <authorList>
            <person name="Kucharzyk K."/>
            <person name="Murdoch R.W."/>
            <person name="Higgins S."/>
            <person name="Loffler F."/>
        </authorList>
    </citation>
    <scope>NUCLEOTIDE SEQUENCE</scope>
</reference>
<comment type="caution">
    <text evidence="2">The sequence shown here is derived from an EMBL/GenBank/DDBJ whole genome shotgun (WGS) entry which is preliminary data.</text>
</comment>
<protein>
    <recommendedName>
        <fullName evidence="1">YbaK/aminoacyl-tRNA synthetase-associated domain-containing protein</fullName>
    </recommendedName>
</protein>
<dbReference type="InterPro" id="IPR036754">
    <property type="entry name" value="YbaK/aa-tRNA-synt-asso_dom_sf"/>
</dbReference>
<dbReference type="GO" id="GO:0002161">
    <property type="term" value="F:aminoacyl-tRNA deacylase activity"/>
    <property type="evidence" value="ECO:0007669"/>
    <property type="project" value="InterPro"/>
</dbReference>
<dbReference type="AlphaFoldDB" id="A0A645H4S4"/>
<accession>A0A645H4S4</accession>
<dbReference type="Pfam" id="PF04073">
    <property type="entry name" value="tRNA_edit"/>
    <property type="match status" value="1"/>
</dbReference>
<feature type="domain" description="YbaK/aminoacyl-tRNA synthetase-associated" evidence="1">
    <location>
        <begin position="43"/>
        <end position="166"/>
    </location>
</feature>
<dbReference type="EMBL" id="VSSQ01085350">
    <property type="protein sequence ID" value="MPN33039.1"/>
    <property type="molecule type" value="Genomic_DNA"/>
</dbReference>
<evidence type="ECO:0000259" key="1">
    <source>
        <dbReference type="Pfam" id="PF04073"/>
    </source>
</evidence>
<organism evidence="2">
    <name type="scientific">bioreactor metagenome</name>
    <dbReference type="NCBI Taxonomy" id="1076179"/>
    <lineage>
        <taxon>unclassified sequences</taxon>
        <taxon>metagenomes</taxon>
        <taxon>ecological metagenomes</taxon>
    </lineage>
</organism>
<dbReference type="SUPFAM" id="SSF55826">
    <property type="entry name" value="YbaK/ProRS associated domain"/>
    <property type="match status" value="1"/>
</dbReference>
<evidence type="ECO:0000313" key="2">
    <source>
        <dbReference type="EMBL" id="MPN33039.1"/>
    </source>
</evidence>
<dbReference type="InterPro" id="IPR007214">
    <property type="entry name" value="YbaK/aa-tRNA-synth-assoc-dom"/>
</dbReference>
<dbReference type="Gene3D" id="3.90.960.10">
    <property type="entry name" value="YbaK/aminoacyl-tRNA synthetase-associated domain"/>
    <property type="match status" value="1"/>
</dbReference>
<proteinExistence type="predicted"/>
<gene>
    <name evidence="2" type="ORF">SDC9_180522</name>
</gene>
<name>A0A645H4S4_9ZZZZ</name>